<gene>
    <name evidence="1" type="ORF">SBF1_4510004</name>
</gene>
<organism evidence="1 2">
    <name type="scientific">Candidatus Desulfosporosinus infrequens</name>
    <dbReference type="NCBI Taxonomy" id="2043169"/>
    <lineage>
        <taxon>Bacteria</taxon>
        <taxon>Bacillati</taxon>
        <taxon>Bacillota</taxon>
        <taxon>Clostridia</taxon>
        <taxon>Eubacteriales</taxon>
        <taxon>Desulfitobacteriaceae</taxon>
        <taxon>Desulfosporosinus</taxon>
    </lineage>
</organism>
<dbReference type="Proteomes" id="UP000238916">
    <property type="component" value="Unassembled WGS sequence"/>
</dbReference>
<accession>A0A2U3LC59</accession>
<dbReference type="EMBL" id="OMOF01000392">
    <property type="protein sequence ID" value="SPF49515.1"/>
    <property type="molecule type" value="Genomic_DNA"/>
</dbReference>
<proteinExistence type="predicted"/>
<evidence type="ECO:0000313" key="2">
    <source>
        <dbReference type="Proteomes" id="UP000238916"/>
    </source>
</evidence>
<reference evidence="2" key="1">
    <citation type="submission" date="2018-02" db="EMBL/GenBank/DDBJ databases">
        <authorList>
            <person name="Hausmann B."/>
        </authorList>
    </citation>
    <scope>NUCLEOTIDE SEQUENCE [LARGE SCALE GENOMIC DNA]</scope>
    <source>
        <strain evidence="2">Peat soil MAG SbF1</strain>
    </source>
</reference>
<protein>
    <submittedName>
        <fullName evidence="1">Uncharacterized protein</fullName>
    </submittedName>
</protein>
<evidence type="ECO:0000313" key="1">
    <source>
        <dbReference type="EMBL" id="SPF49515.1"/>
    </source>
</evidence>
<sequence length="50" mass="5824">MQTTQAEYLDQYIDFKGRVVKEGSSALLNRLSELLCSHIIRKFYHGPPLR</sequence>
<name>A0A2U3LC59_9FIRM</name>
<dbReference type="AlphaFoldDB" id="A0A2U3LC59"/>